<keyword evidence="9" id="KW-0408">Iron</keyword>
<evidence type="ECO:0000256" key="13">
    <source>
        <dbReference type="ARBA" id="ARBA00066905"/>
    </source>
</evidence>
<dbReference type="GO" id="GO:0046872">
    <property type="term" value="F:metal ion binding"/>
    <property type="evidence" value="ECO:0007669"/>
    <property type="project" value="UniProtKB-KW"/>
</dbReference>
<dbReference type="InterPro" id="IPR013121">
    <property type="entry name" value="Fe_red_NAD-bd_6"/>
</dbReference>
<dbReference type="GO" id="GO:0005886">
    <property type="term" value="C:plasma membrane"/>
    <property type="evidence" value="ECO:0007669"/>
    <property type="project" value="TreeGrafter"/>
</dbReference>
<keyword evidence="4" id="KW-0813">Transport</keyword>
<accession>A0AAP0S7Z7</accession>
<evidence type="ECO:0000256" key="6">
    <source>
        <dbReference type="ARBA" id="ARBA00022723"/>
    </source>
</evidence>
<feature type="transmembrane region" description="Helical" evidence="14">
    <location>
        <begin position="724"/>
        <end position="743"/>
    </location>
</feature>
<evidence type="ECO:0000256" key="4">
    <source>
        <dbReference type="ARBA" id="ARBA00022448"/>
    </source>
</evidence>
<keyword evidence="6" id="KW-0479">Metal-binding</keyword>
<evidence type="ECO:0000313" key="17">
    <source>
        <dbReference type="Proteomes" id="UP001415857"/>
    </source>
</evidence>
<dbReference type="Pfam" id="PF08030">
    <property type="entry name" value="NAD_binding_6"/>
    <property type="match status" value="2"/>
</dbReference>
<feature type="domain" description="FAD-binding FR-type" evidence="15">
    <location>
        <begin position="329"/>
        <end position="431"/>
    </location>
</feature>
<proteinExistence type="inferred from homology"/>
<protein>
    <recommendedName>
        <fullName evidence="13">ferric-chelate reductase (NADH)</fullName>
        <ecNumber evidence="13">1.16.1.7</ecNumber>
    </recommendedName>
</protein>
<evidence type="ECO:0000313" key="16">
    <source>
        <dbReference type="EMBL" id="KAK9291358.1"/>
    </source>
</evidence>
<dbReference type="EMBL" id="JBBPBK010000001">
    <property type="protein sequence ID" value="KAK9291358.1"/>
    <property type="molecule type" value="Genomic_DNA"/>
</dbReference>
<dbReference type="PANTHER" id="PTHR11972">
    <property type="entry name" value="NADPH OXIDASE"/>
    <property type="match status" value="1"/>
</dbReference>
<feature type="transmembrane region" description="Helical" evidence="14">
    <location>
        <begin position="120"/>
        <end position="149"/>
    </location>
</feature>
<feature type="transmembrane region" description="Helical" evidence="14">
    <location>
        <begin position="258"/>
        <end position="278"/>
    </location>
</feature>
<feature type="transmembrane region" description="Helical" evidence="14">
    <location>
        <begin position="75"/>
        <end position="95"/>
    </location>
</feature>
<feature type="transmembrane region" description="Helical" evidence="14">
    <location>
        <begin position="217"/>
        <end position="238"/>
    </location>
</feature>
<evidence type="ECO:0000256" key="11">
    <source>
        <dbReference type="ARBA" id="ARBA00023136"/>
    </source>
</evidence>
<dbReference type="SFLD" id="SFLDS00052">
    <property type="entry name" value="Ferric_Reductase_Domain"/>
    <property type="match status" value="2"/>
</dbReference>
<comment type="caution">
    <text evidence="16">The sequence shown here is derived from an EMBL/GenBank/DDBJ whole genome shotgun (WGS) entry which is preliminary data.</text>
</comment>
<dbReference type="PROSITE" id="PS51384">
    <property type="entry name" value="FAD_FR"/>
    <property type="match status" value="2"/>
</dbReference>
<dbReference type="SFLD" id="SFLDG01168">
    <property type="entry name" value="Ferric_reductase_subgroup_(FRE"/>
    <property type="match status" value="2"/>
</dbReference>
<dbReference type="InterPro" id="IPR017927">
    <property type="entry name" value="FAD-bd_FR_type"/>
</dbReference>
<dbReference type="InterPro" id="IPR050369">
    <property type="entry name" value="RBOH/FRE"/>
</dbReference>
<feature type="transmembrane region" description="Helical" evidence="14">
    <location>
        <begin position="306"/>
        <end position="325"/>
    </location>
</feature>
<comment type="similarity">
    <text evidence="3">Belongs to the ferric reductase (FRE) family.</text>
</comment>
<dbReference type="PANTHER" id="PTHR11972:SF79">
    <property type="entry name" value="FERRIC REDUCTION OXIDASE 4-RELATED"/>
    <property type="match status" value="1"/>
</dbReference>
<evidence type="ECO:0000256" key="3">
    <source>
        <dbReference type="ARBA" id="ARBA00006278"/>
    </source>
</evidence>
<dbReference type="EC" id="1.16.1.7" evidence="13"/>
<keyword evidence="11 14" id="KW-0472">Membrane</keyword>
<dbReference type="SUPFAM" id="SSF63380">
    <property type="entry name" value="Riboflavin synthase domain-like"/>
    <property type="match status" value="1"/>
</dbReference>
<dbReference type="InterPro" id="IPR013112">
    <property type="entry name" value="FAD-bd_8"/>
</dbReference>
<evidence type="ECO:0000256" key="8">
    <source>
        <dbReference type="ARBA" id="ARBA00023002"/>
    </source>
</evidence>
<feature type="transmembrane region" description="Helical" evidence="14">
    <location>
        <begin position="801"/>
        <end position="820"/>
    </location>
</feature>
<keyword evidence="17" id="KW-1185">Reference proteome</keyword>
<feature type="transmembrane region" description="Helical" evidence="14">
    <location>
        <begin position="548"/>
        <end position="573"/>
    </location>
</feature>
<evidence type="ECO:0000256" key="1">
    <source>
        <dbReference type="ARBA" id="ARBA00001974"/>
    </source>
</evidence>
<gene>
    <name evidence="16" type="ORF">L1049_019304</name>
</gene>
<dbReference type="InterPro" id="IPR017938">
    <property type="entry name" value="Riboflavin_synthase-like_b-brl"/>
</dbReference>
<dbReference type="Pfam" id="PF08022">
    <property type="entry name" value="FAD_binding_8"/>
    <property type="match status" value="2"/>
</dbReference>
<keyword evidence="5 14" id="KW-0812">Transmembrane</keyword>
<dbReference type="InterPro" id="IPR039261">
    <property type="entry name" value="FNR_nucleotide-bd"/>
</dbReference>
<evidence type="ECO:0000256" key="9">
    <source>
        <dbReference type="ARBA" id="ARBA00023004"/>
    </source>
</evidence>
<organism evidence="16 17">
    <name type="scientific">Liquidambar formosana</name>
    <name type="common">Formosan gum</name>
    <dbReference type="NCBI Taxonomy" id="63359"/>
    <lineage>
        <taxon>Eukaryota</taxon>
        <taxon>Viridiplantae</taxon>
        <taxon>Streptophyta</taxon>
        <taxon>Embryophyta</taxon>
        <taxon>Tracheophyta</taxon>
        <taxon>Spermatophyta</taxon>
        <taxon>Magnoliopsida</taxon>
        <taxon>eudicotyledons</taxon>
        <taxon>Gunneridae</taxon>
        <taxon>Pentapetalae</taxon>
        <taxon>Saxifragales</taxon>
        <taxon>Altingiaceae</taxon>
        <taxon>Liquidambar</taxon>
    </lineage>
</organism>
<feature type="transmembrane region" description="Helical" evidence="14">
    <location>
        <begin position="182"/>
        <end position="205"/>
    </location>
</feature>
<reference evidence="16 17" key="1">
    <citation type="journal article" date="2024" name="Plant J.">
        <title>Genome sequences and population genomics reveal climatic adaptation and genomic divergence between two closely related sweetgum species.</title>
        <authorList>
            <person name="Xu W.Q."/>
            <person name="Ren C.Q."/>
            <person name="Zhang X.Y."/>
            <person name="Comes H.P."/>
            <person name="Liu X.H."/>
            <person name="Li Y.G."/>
            <person name="Kettle C.J."/>
            <person name="Jalonen R."/>
            <person name="Gaisberger H."/>
            <person name="Ma Y.Z."/>
            <person name="Qiu Y.X."/>
        </authorList>
    </citation>
    <scope>NUCLEOTIDE SEQUENCE [LARGE SCALE GENOMIC DNA]</scope>
    <source>
        <strain evidence="16">Hangzhou</strain>
    </source>
</reference>
<evidence type="ECO:0000259" key="15">
    <source>
        <dbReference type="PROSITE" id="PS51384"/>
    </source>
</evidence>
<dbReference type="AlphaFoldDB" id="A0AAP0S7Z7"/>
<evidence type="ECO:0000256" key="2">
    <source>
        <dbReference type="ARBA" id="ARBA00004141"/>
    </source>
</evidence>
<dbReference type="Pfam" id="PF01794">
    <property type="entry name" value="Ferric_reduct"/>
    <property type="match status" value="2"/>
</dbReference>
<evidence type="ECO:0000256" key="10">
    <source>
        <dbReference type="ARBA" id="ARBA00023065"/>
    </source>
</evidence>
<evidence type="ECO:0000256" key="14">
    <source>
        <dbReference type="SAM" id="Phobius"/>
    </source>
</evidence>
<keyword evidence="10" id="KW-0406">Ion transport</keyword>
<dbReference type="Proteomes" id="UP001415857">
    <property type="component" value="Unassembled WGS sequence"/>
</dbReference>
<sequence>MDSNLVKGSPAITTTTNKGKKMSSRIVLRMILLVVFLGWLMVWIIMPTKTYKQTWTPKLKSKLNSTYFGGQGTNLLLFTFPMMFIAALGCVYLHFQKKPKESYSKSVVTSHHLTFWKRPVLVMAPLGIVTAMELAFAAMFIALLIWSLANYLHVSFGHLHMHKEGEKVWQAKFRSVSLRLGYIGNICWAFLFFPVTRGSSILPLVGLTSESSIKYHIWLGHISMILFAAHSIGFTIYWAMTNQMALMLEWSQDYVSNVAGEIAVVFALAMWVTSLPCIRRKMFEVFFYAHHLYTLYLFFYVLHVGIAYFCMILPGVFLFLIDRYLRFLQSRQRARLVSARLLPCGTFELDFSKSRGLNYNPTSILFVNMPSISKLQWHPFTVSSNSNMEPDKLSIVIKSEGSWSQKLYQELSSVDHLEVSVEGPYGPTSSHFLRHEMLVMVSGGSGITPFISIIREVIFHSTKPNCQIPQILLICAFKSTADLTMLDLLLPISSTSLKFSHIQLQIEAYVTREKEQIITDTQNPLRTVWFKPNALDSPISAALGPNSWLLLSAIILSSFVMFLLFLGILTRYYIFPIDHNTDEIYHFSLRGLWNIFFICASIIIAASAVFLWCKKQIAIEGKQIQNLEVPTPIRSPGSLLYGADRELESLPNQSLAQVTNVHLGARPDLKKLLFERKESDVGVLVCGPRTMRHELLSILFPIKYFIRGNGGDGFGRWEDRLGSVALMLGLLRNICLAFLFIPVTRGSSILRLIGLTSEASIKYHIWLGHVVMTLFTLHGLCFIIFWAATNQSSEMPKWGKIRVSNVAGEVALLSGLAMWVRSFPCIRRKIFELFFYTHNLYILLTVFFVIHVGFSSSCIMLPGFYLFLIDRYLRFLQSQHQQKVRLVSARVLPCEAVELNFSKSPGLNYNPSSLMFVNVPAISKLQWHPFTVTSSSSMDPEKSLGSSSKLFEKLSSRTPMDCLEVSIEGPYGPALTHFIRHDMLVMVSGGNGITPFISIICELLFMANTRNCKTPQVLRICTSKKSLDLTMLDLLLPDSGTSFDISHLQLQIEAYVTREKEPITEDTKDKKNLLQTIWFKPIASDVLVSANLGPNTWLWLGTIISSSFIIFLLLMGILTRYYIYSLDHNTDMVYCYSSRSALNMSFMCFHSHDCNCSFSMEPKTECQGNWADSKHKYTITKQ</sequence>
<comment type="subcellular location">
    <subcellularLocation>
        <location evidence="2">Membrane</location>
        <topology evidence="2">Multi-pass membrane protein</topology>
    </subcellularLocation>
</comment>
<evidence type="ECO:0000256" key="5">
    <source>
        <dbReference type="ARBA" id="ARBA00022692"/>
    </source>
</evidence>
<dbReference type="InterPro" id="IPR013130">
    <property type="entry name" value="Fe3_Rdtase_TM_dom"/>
</dbReference>
<evidence type="ECO:0000256" key="12">
    <source>
        <dbReference type="ARBA" id="ARBA00050970"/>
    </source>
</evidence>
<feature type="transmembrane region" description="Helical" evidence="14">
    <location>
        <begin position="1097"/>
        <end position="1118"/>
    </location>
</feature>
<keyword evidence="8" id="KW-0560">Oxidoreductase</keyword>
<dbReference type="SUPFAM" id="SSF52343">
    <property type="entry name" value="Ferredoxin reductase-like, C-terminal NADP-linked domain"/>
    <property type="match status" value="2"/>
</dbReference>
<feature type="transmembrane region" description="Helical" evidence="14">
    <location>
        <begin position="984"/>
        <end position="1007"/>
    </location>
</feature>
<feature type="transmembrane region" description="Helical" evidence="14">
    <location>
        <begin position="26"/>
        <end position="46"/>
    </location>
</feature>
<dbReference type="GO" id="GO:0140618">
    <property type="term" value="F:ferric-chelate reductase (NADH) activity"/>
    <property type="evidence" value="ECO:0007669"/>
    <property type="project" value="UniProtKB-EC"/>
</dbReference>
<keyword evidence="7 14" id="KW-1133">Transmembrane helix</keyword>
<evidence type="ECO:0000256" key="7">
    <source>
        <dbReference type="ARBA" id="ARBA00022989"/>
    </source>
</evidence>
<dbReference type="GO" id="GO:0006811">
    <property type="term" value="P:monoatomic ion transport"/>
    <property type="evidence" value="ECO:0007669"/>
    <property type="project" value="UniProtKB-KW"/>
</dbReference>
<feature type="domain" description="FAD-binding FR-type" evidence="15">
    <location>
        <begin position="879"/>
        <end position="977"/>
    </location>
</feature>
<name>A0AAP0S7Z7_LIQFO</name>
<dbReference type="Gene3D" id="3.40.50.80">
    <property type="entry name" value="Nucleotide-binding domain of ferredoxin-NADP reductase (FNR) module"/>
    <property type="match status" value="2"/>
</dbReference>
<dbReference type="FunFam" id="3.40.50.80:FF:000039">
    <property type="entry name" value="Ferric reduction oxidase 3"/>
    <property type="match status" value="2"/>
</dbReference>
<feature type="transmembrane region" description="Helical" evidence="14">
    <location>
        <begin position="840"/>
        <end position="868"/>
    </location>
</feature>
<comment type="catalytic activity">
    <reaction evidence="12">
        <text>2 a Fe(II)-siderophore + NAD(+) + H(+) = 2 a Fe(III)-siderophore + NADH</text>
        <dbReference type="Rhea" id="RHEA:15061"/>
        <dbReference type="Rhea" id="RHEA-COMP:11342"/>
        <dbReference type="Rhea" id="RHEA-COMP:11344"/>
        <dbReference type="ChEBI" id="CHEBI:15378"/>
        <dbReference type="ChEBI" id="CHEBI:29033"/>
        <dbReference type="ChEBI" id="CHEBI:29034"/>
        <dbReference type="ChEBI" id="CHEBI:57540"/>
        <dbReference type="ChEBI" id="CHEBI:57945"/>
        <dbReference type="EC" id="1.16.1.7"/>
    </reaction>
</comment>
<feature type="transmembrane region" description="Helical" evidence="14">
    <location>
        <begin position="763"/>
        <end position="789"/>
    </location>
</feature>
<feature type="transmembrane region" description="Helical" evidence="14">
    <location>
        <begin position="593"/>
        <end position="613"/>
    </location>
</feature>
<comment type="cofactor">
    <cofactor evidence="1">
        <name>FAD</name>
        <dbReference type="ChEBI" id="CHEBI:57692"/>
    </cofactor>
</comment>
<dbReference type="CDD" id="cd06186">
    <property type="entry name" value="NOX_Duox_like_FAD_NADP"/>
    <property type="match status" value="2"/>
</dbReference>